<reference evidence="1" key="1">
    <citation type="submission" date="2023-03" db="EMBL/GenBank/DDBJ databases">
        <title>Amycolatopsis taiwanensis NBRC 103393.</title>
        <authorList>
            <person name="Ichikawa N."/>
            <person name="Sato H."/>
            <person name="Tonouchi N."/>
        </authorList>
    </citation>
    <scope>NUCLEOTIDE SEQUENCE</scope>
    <source>
        <strain evidence="1">NBRC 103393</strain>
    </source>
</reference>
<protein>
    <submittedName>
        <fullName evidence="1">Uncharacterized protein</fullName>
    </submittedName>
</protein>
<gene>
    <name evidence="1" type="ORF">Atai01_59180</name>
</gene>
<name>A0A9W6R558_9PSEU</name>
<organism evidence="1 2">
    <name type="scientific">Amycolatopsis taiwanensis</name>
    <dbReference type="NCBI Taxonomy" id="342230"/>
    <lineage>
        <taxon>Bacteria</taxon>
        <taxon>Bacillati</taxon>
        <taxon>Actinomycetota</taxon>
        <taxon>Actinomycetes</taxon>
        <taxon>Pseudonocardiales</taxon>
        <taxon>Pseudonocardiaceae</taxon>
        <taxon>Amycolatopsis</taxon>
    </lineage>
</organism>
<evidence type="ECO:0000313" key="2">
    <source>
        <dbReference type="Proteomes" id="UP001165136"/>
    </source>
</evidence>
<proteinExistence type="predicted"/>
<dbReference type="EMBL" id="BSTI01000015">
    <property type="protein sequence ID" value="GLY69299.1"/>
    <property type="molecule type" value="Genomic_DNA"/>
</dbReference>
<evidence type="ECO:0000313" key="1">
    <source>
        <dbReference type="EMBL" id="GLY69299.1"/>
    </source>
</evidence>
<keyword evidence="2" id="KW-1185">Reference proteome</keyword>
<sequence>MTGCSRWLVGVSTLPWFRVNVTDPSPVTVVHCGGLQLSAAVLSAAMAGAAADMTAIAVANPTVSAFFNAVSWQAVLAGWQYVQVCPTGGLIV</sequence>
<accession>A0A9W6R558</accession>
<dbReference type="Proteomes" id="UP001165136">
    <property type="component" value="Unassembled WGS sequence"/>
</dbReference>
<dbReference type="AlphaFoldDB" id="A0A9W6R558"/>
<comment type="caution">
    <text evidence="1">The sequence shown here is derived from an EMBL/GenBank/DDBJ whole genome shotgun (WGS) entry which is preliminary data.</text>
</comment>